<dbReference type="Gene3D" id="3.30.70.1440">
    <property type="entry name" value="Multidrug efflux transporter AcrB pore domain"/>
    <property type="match status" value="1"/>
</dbReference>
<dbReference type="SUPFAM" id="SSF82693">
    <property type="entry name" value="Multidrug efflux transporter AcrB pore domain, PN1, PN2, PC1 and PC2 subdomains"/>
    <property type="match status" value="4"/>
</dbReference>
<dbReference type="PROSITE" id="PS50156">
    <property type="entry name" value="SSD"/>
    <property type="match status" value="1"/>
</dbReference>
<keyword evidence="5" id="KW-0997">Cell inner membrane</keyword>
<evidence type="ECO:0000256" key="2">
    <source>
        <dbReference type="ARBA" id="ARBA00010942"/>
    </source>
</evidence>
<evidence type="ECO:0000259" key="10">
    <source>
        <dbReference type="PROSITE" id="PS50156"/>
    </source>
</evidence>
<feature type="transmembrane region" description="Helical" evidence="9">
    <location>
        <begin position="344"/>
        <end position="363"/>
    </location>
</feature>
<feature type="transmembrane region" description="Helical" evidence="9">
    <location>
        <begin position="881"/>
        <end position="899"/>
    </location>
</feature>
<dbReference type="NCBIfam" id="TIGR00915">
    <property type="entry name" value="2A0602"/>
    <property type="match status" value="1"/>
</dbReference>
<feature type="transmembrane region" description="Helical" evidence="9">
    <location>
        <begin position="441"/>
        <end position="461"/>
    </location>
</feature>
<organism evidence="11 12">
    <name type="scientific">Tautonia sociabilis</name>
    <dbReference type="NCBI Taxonomy" id="2080755"/>
    <lineage>
        <taxon>Bacteria</taxon>
        <taxon>Pseudomonadati</taxon>
        <taxon>Planctomycetota</taxon>
        <taxon>Planctomycetia</taxon>
        <taxon>Isosphaerales</taxon>
        <taxon>Isosphaeraceae</taxon>
        <taxon>Tautonia</taxon>
    </lineage>
</organism>
<evidence type="ECO:0000256" key="5">
    <source>
        <dbReference type="ARBA" id="ARBA00022519"/>
    </source>
</evidence>
<comment type="caution">
    <text evidence="11">The sequence shown here is derived from an EMBL/GenBank/DDBJ whole genome shotgun (WGS) entry which is preliminary data.</text>
</comment>
<keyword evidence="7 9" id="KW-1133">Transmembrane helix</keyword>
<dbReference type="EMBL" id="RYZH01000037">
    <property type="protein sequence ID" value="RUL85706.1"/>
    <property type="molecule type" value="Genomic_DNA"/>
</dbReference>
<feature type="transmembrane region" description="Helical" evidence="9">
    <location>
        <begin position="546"/>
        <end position="565"/>
    </location>
</feature>
<dbReference type="PANTHER" id="PTHR32063">
    <property type="match status" value="1"/>
</dbReference>
<feature type="transmembrane region" description="Helical" evidence="9">
    <location>
        <begin position="938"/>
        <end position="958"/>
    </location>
</feature>
<dbReference type="Gene3D" id="1.20.1640.10">
    <property type="entry name" value="Multidrug efflux transporter AcrB transmembrane domain"/>
    <property type="match status" value="2"/>
</dbReference>
<evidence type="ECO:0000256" key="8">
    <source>
        <dbReference type="ARBA" id="ARBA00023136"/>
    </source>
</evidence>
<evidence type="ECO:0000256" key="3">
    <source>
        <dbReference type="ARBA" id="ARBA00022448"/>
    </source>
</evidence>
<dbReference type="OrthoDB" id="220575at2"/>
<dbReference type="InterPro" id="IPR001036">
    <property type="entry name" value="Acrflvin-R"/>
</dbReference>
<dbReference type="NCBIfam" id="NF000282">
    <property type="entry name" value="RND_permease_1"/>
    <property type="match status" value="1"/>
</dbReference>
<dbReference type="FunFam" id="3.30.70.1430:FF:000001">
    <property type="entry name" value="Efflux pump membrane transporter"/>
    <property type="match status" value="1"/>
</dbReference>
<dbReference type="GO" id="GO:0005886">
    <property type="term" value="C:plasma membrane"/>
    <property type="evidence" value="ECO:0007669"/>
    <property type="project" value="UniProtKB-SubCell"/>
</dbReference>
<keyword evidence="3" id="KW-0813">Transport</keyword>
<feature type="domain" description="SSD" evidence="10">
    <location>
        <begin position="379"/>
        <end position="498"/>
    </location>
</feature>
<dbReference type="GO" id="GO:0042910">
    <property type="term" value="F:xenobiotic transmembrane transporter activity"/>
    <property type="evidence" value="ECO:0007669"/>
    <property type="project" value="TreeGrafter"/>
</dbReference>
<keyword evidence="4" id="KW-1003">Cell membrane</keyword>
<name>A0A432MGN5_9BACT</name>
<keyword evidence="6 9" id="KW-0812">Transmembrane</keyword>
<dbReference type="PANTHER" id="PTHR32063:SF11">
    <property type="entry name" value="CATION OR DRUG EFFLUX SYSTEM PROTEIN"/>
    <property type="match status" value="1"/>
</dbReference>
<proteinExistence type="inferred from homology"/>
<evidence type="ECO:0000313" key="12">
    <source>
        <dbReference type="Proteomes" id="UP000280296"/>
    </source>
</evidence>
<dbReference type="Pfam" id="PF00873">
    <property type="entry name" value="ACR_tran"/>
    <property type="match status" value="1"/>
</dbReference>
<comment type="subcellular location">
    <subcellularLocation>
        <location evidence="1">Cell inner membrane</location>
        <topology evidence="1">Multi-pass membrane protein</topology>
    </subcellularLocation>
</comment>
<dbReference type="RefSeq" id="WP_126726793.1">
    <property type="nucleotide sequence ID" value="NZ_RYZH01000037.1"/>
</dbReference>
<comment type="similarity">
    <text evidence="2">Belongs to the resistance-nodulation-cell division (RND) (TC 2.A.6) family.</text>
</comment>
<dbReference type="PRINTS" id="PR00702">
    <property type="entry name" value="ACRIFLAVINRP"/>
</dbReference>
<reference evidence="11 12" key="2">
    <citation type="submission" date="2019-01" db="EMBL/GenBank/DDBJ databases">
        <title>Tautonia sociabilis, a novel thermotolerant planctomycete of Isosphaeraceae family, isolated from a 4000 m deep subterranean habitat.</title>
        <authorList>
            <person name="Kovaleva O.L."/>
            <person name="Elcheninov A.G."/>
            <person name="Van Heerden E."/>
            <person name="Toshchakov S.V."/>
            <person name="Novikov A."/>
            <person name="Bonch-Osmolovskaya E.A."/>
            <person name="Kublanov I.V."/>
        </authorList>
    </citation>
    <scope>NUCLEOTIDE SEQUENCE [LARGE SCALE GENOMIC DNA]</scope>
    <source>
        <strain evidence="11 12">GM2012</strain>
    </source>
</reference>
<gene>
    <name evidence="11" type="ORF">TsocGM_17685</name>
</gene>
<dbReference type="Gene3D" id="3.30.70.1430">
    <property type="entry name" value="Multidrug efflux transporter AcrB pore domain"/>
    <property type="match status" value="2"/>
</dbReference>
<feature type="transmembrane region" description="Helical" evidence="9">
    <location>
        <begin position="397"/>
        <end position="420"/>
    </location>
</feature>
<evidence type="ECO:0000256" key="9">
    <source>
        <dbReference type="SAM" id="Phobius"/>
    </source>
</evidence>
<keyword evidence="12" id="KW-1185">Reference proteome</keyword>
<feature type="transmembrane region" description="Helical" evidence="9">
    <location>
        <begin position="12"/>
        <end position="33"/>
    </location>
</feature>
<dbReference type="FunFam" id="1.20.1640.10:FF:000001">
    <property type="entry name" value="Efflux pump membrane transporter"/>
    <property type="match status" value="1"/>
</dbReference>
<dbReference type="InterPro" id="IPR027463">
    <property type="entry name" value="AcrB_DN_DC_subdom"/>
</dbReference>
<dbReference type="Gene3D" id="3.30.70.1320">
    <property type="entry name" value="Multidrug efflux transporter AcrB pore domain like"/>
    <property type="match status" value="1"/>
</dbReference>
<dbReference type="Gene3D" id="3.30.2090.10">
    <property type="entry name" value="Multidrug efflux transporter AcrB TolC docking domain, DN and DC subdomains"/>
    <property type="match status" value="2"/>
</dbReference>
<dbReference type="InterPro" id="IPR004764">
    <property type="entry name" value="MdtF-like"/>
</dbReference>
<evidence type="ECO:0000256" key="4">
    <source>
        <dbReference type="ARBA" id="ARBA00022475"/>
    </source>
</evidence>
<dbReference type="SUPFAM" id="SSF82866">
    <property type="entry name" value="Multidrug efflux transporter AcrB transmembrane domain"/>
    <property type="match status" value="2"/>
</dbReference>
<reference evidence="11 12" key="1">
    <citation type="submission" date="2018-12" db="EMBL/GenBank/DDBJ databases">
        <authorList>
            <person name="Toschakov S.V."/>
        </authorList>
    </citation>
    <scope>NUCLEOTIDE SEQUENCE [LARGE SCALE GENOMIC DNA]</scope>
    <source>
        <strain evidence="11 12">GM2012</strain>
    </source>
</reference>
<keyword evidence="8 9" id="KW-0472">Membrane</keyword>
<evidence type="ECO:0000256" key="7">
    <source>
        <dbReference type="ARBA" id="ARBA00022989"/>
    </source>
</evidence>
<feature type="transmembrane region" description="Helical" evidence="9">
    <location>
        <begin position="1011"/>
        <end position="1037"/>
    </location>
</feature>
<dbReference type="GO" id="GO:0009636">
    <property type="term" value="P:response to toxic substance"/>
    <property type="evidence" value="ECO:0007669"/>
    <property type="project" value="UniProtKB-ARBA"/>
</dbReference>
<dbReference type="SUPFAM" id="SSF82714">
    <property type="entry name" value="Multidrug efflux transporter AcrB TolC docking domain, DN and DC subdomains"/>
    <property type="match status" value="2"/>
</dbReference>
<feature type="transmembrane region" description="Helical" evidence="9">
    <location>
        <begin position="473"/>
        <end position="500"/>
    </location>
</feature>
<dbReference type="GO" id="GO:0015562">
    <property type="term" value="F:efflux transmembrane transporter activity"/>
    <property type="evidence" value="ECO:0007669"/>
    <property type="project" value="InterPro"/>
</dbReference>
<feature type="transmembrane region" description="Helical" evidence="9">
    <location>
        <begin position="906"/>
        <end position="926"/>
    </location>
</feature>
<protein>
    <submittedName>
        <fullName evidence="11">Efflux RND transporter permease subunit</fullName>
    </submittedName>
</protein>
<feature type="transmembrane region" description="Helical" evidence="9">
    <location>
        <begin position="983"/>
        <end position="1005"/>
    </location>
</feature>
<dbReference type="Proteomes" id="UP000280296">
    <property type="component" value="Unassembled WGS sequence"/>
</dbReference>
<feature type="transmembrane region" description="Helical" evidence="9">
    <location>
        <begin position="370"/>
        <end position="391"/>
    </location>
</feature>
<dbReference type="AlphaFoldDB" id="A0A432MGN5"/>
<accession>A0A432MGN5</accession>
<evidence type="ECO:0000256" key="1">
    <source>
        <dbReference type="ARBA" id="ARBA00004429"/>
    </source>
</evidence>
<evidence type="ECO:0000256" key="6">
    <source>
        <dbReference type="ARBA" id="ARBA00022692"/>
    </source>
</evidence>
<sequence length="1062" mass="114850">MRSFAHFFIDRPIFAGVLSIVITIVGALAFVSLPVAQYPDVAPPTVVVSAQYPGASPDVIARTVATPLEQEINGVEGMMYMESQSANDGSMTITVTFELGTDLDVAQVLVQNRVAVAEPRLPEEVRRIGITTRKQSPDLLLVAHLISPDDSYDRLYVSNYALLRVRDVLARLKGVGDVRIFGAREYSIRVWLDADKLAALGMTAGQVVEALRGQNVQVAAGAIGRTPIGPENELLLPVNTLGRLSDPQQFADVIVRTGEEGRLVRVGDVARVELGVWDYSVNSYLNGDEAVAVVVFQQPGSNAVETARDVVEALEELSLDFPPGLEYRLIYNPTQYIQDSIDEVFETLFIATGLVALTVLIFLQSWRATIIPLAAIPVSLVGTFAAMQMLGFSLNNLSLFGLVLAIGTVVDDAIVVVENVERNLAAGLSPREAARRSMDEISGALIATTLVLIAVFVPTSFLSGISGQFYRQFALTIAVSVSISTFVSLTLSPALCALMLKHRDAKPDLFDRIWNFFFGWFFRAFNRSLDAATNGYVFLLRRVVRGAALALIVYVGLMAATGYGFRSVPTGFIPAQDQGYLIVAAQLPDGASLARTDEVTRQIVDLARDTEGVAGAVAFAGFSGATRVNSANAAAVFVTLEPFPDRTAKGIEHDAILGQLRGKMASITGAQVFVIPPPPVRGLGTGGGFKMMVQDRAGLGYDALQRSTMALAMAANQAPGLVQVFSTFRASTPQLFADIDRTKARMLDVPLERVFEALQVYLGSVYVNDFNLLGRTYRVAAQADEPFRNEEEDIGRLRVLSAQGAPVPLGSLVELEQITAPDRVIRYNLYPAADLSGDTLPGFSSGQSLETMERLAAEILPRGISYEWTDIAYQEQQQQDTAVYIFPLCVLFVFLVLAAQYESLGLPLAIILIVPMCLLSGIAGVILRGQDNNLLTQIGFVVLMGLASKNAILIVEFAKAKQDEGLDRVSAALEASRLRLRPILMTSFSFVLGVIPLLLATGAGAEMRQALGTVVFFGMLGVTIFGLFFTPVFYVVIRRLAEGKRPAPRLKPEPEKELTAVG</sequence>
<dbReference type="InterPro" id="IPR000731">
    <property type="entry name" value="SSD"/>
</dbReference>
<evidence type="ECO:0000313" key="11">
    <source>
        <dbReference type="EMBL" id="RUL85706.1"/>
    </source>
</evidence>